<reference evidence="1" key="1">
    <citation type="submission" date="2022-12" db="EMBL/GenBank/DDBJ databases">
        <title>Genome Sequence of Lasiodiplodia mahajangana.</title>
        <authorList>
            <person name="Buettner E."/>
        </authorList>
    </citation>
    <scope>NUCLEOTIDE SEQUENCE</scope>
    <source>
        <strain evidence="1">VT137</strain>
    </source>
</reference>
<dbReference type="EMBL" id="JAPUUL010001148">
    <property type="protein sequence ID" value="KAJ8128218.1"/>
    <property type="molecule type" value="Genomic_DNA"/>
</dbReference>
<keyword evidence="2" id="KW-1185">Reference proteome</keyword>
<dbReference type="Proteomes" id="UP001153332">
    <property type="component" value="Unassembled WGS sequence"/>
</dbReference>
<protein>
    <submittedName>
        <fullName evidence="1">Uncharacterized protein</fullName>
    </submittedName>
</protein>
<name>A0ACC2JLT7_9PEZI</name>
<proteinExistence type="predicted"/>
<evidence type="ECO:0000313" key="2">
    <source>
        <dbReference type="Proteomes" id="UP001153332"/>
    </source>
</evidence>
<gene>
    <name evidence="1" type="ORF">O1611_g5419</name>
</gene>
<organism evidence="1 2">
    <name type="scientific">Lasiodiplodia mahajangana</name>
    <dbReference type="NCBI Taxonomy" id="1108764"/>
    <lineage>
        <taxon>Eukaryota</taxon>
        <taxon>Fungi</taxon>
        <taxon>Dikarya</taxon>
        <taxon>Ascomycota</taxon>
        <taxon>Pezizomycotina</taxon>
        <taxon>Dothideomycetes</taxon>
        <taxon>Dothideomycetes incertae sedis</taxon>
        <taxon>Botryosphaeriales</taxon>
        <taxon>Botryosphaeriaceae</taxon>
        <taxon>Lasiodiplodia</taxon>
    </lineage>
</organism>
<evidence type="ECO:0000313" key="1">
    <source>
        <dbReference type="EMBL" id="KAJ8128218.1"/>
    </source>
</evidence>
<comment type="caution">
    <text evidence="1">The sequence shown here is derived from an EMBL/GenBank/DDBJ whole genome shotgun (WGS) entry which is preliminary data.</text>
</comment>
<sequence length="362" mass="39725">MDQPNDQAPGDNSVPAPKLRNDDLISELGVAEEKIKDLGEARIRAEETVLDWEIKYNTREKTFQQELAKAESEKWALEEKIKDMSRKIEILELQLQYSLGRLEDPATQAENGTRSGAARADRGVGKKDKRPRKGGSSLTLSDLSCGVGELKPKRACSLFVTEIIVDSLARKPVPQNESIWTRPTVGCLHSLAANTSEAVGYGPNRSYFRGTADVWRDGGRDVTVTASNDDTAPSLTSVHKPFQTVRHFGSKSSSRHTSANKGTLRMGSLGALDEAALKDDRYVGTKRNAEAAISTSRDMRAEVEAILQIIAPTKAEIKKMLDELENARNELIESNKALHRVLKALPTSAVRDDLYAWGGGTP</sequence>
<accession>A0ACC2JLT7</accession>